<keyword evidence="5 6" id="KW-0472">Membrane</keyword>
<evidence type="ECO:0000256" key="2">
    <source>
        <dbReference type="ARBA" id="ARBA00022475"/>
    </source>
</evidence>
<dbReference type="Pfam" id="PF02472">
    <property type="entry name" value="ExbD"/>
    <property type="match status" value="1"/>
</dbReference>
<sequence length="155" mass="16715">MSRRKHHGAESVVQAEMPESNSEINITPFIDVLLVLIVIFLAALPLNQRGMDINLPLETQGSAQAAADSSQIVLEYSADRRISINNQDVQLPNLESRLREIFETRRDKTMFVAGAGTLTYGEIVDVIDAAKGAGIDKVGIVTEGMRRAAGAAPVG</sequence>
<dbReference type="Gene3D" id="3.30.420.270">
    <property type="match status" value="1"/>
</dbReference>
<dbReference type="GO" id="GO:0022857">
    <property type="term" value="F:transmembrane transporter activity"/>
    <property type="evidence" value="ECO:0007669"/>
    <property type="project" value="InterPro"/>
</dbReference>
<keyword evidence="4 6" id="KW-1133">Transmembrane helix</keyword>
<evidence type="ECO:0008006" key="8">
    <source>
        <dbReference type="Google" id="ProtNLM"/>
    </source>
</evidence>
<accession>A0A382N2Q1</accession>
<evidence type="ECO:0000256" key="3">
    <source>
        <dbReference type="ARBA" id="ARBA00022692"/>
    </source>
</evidence>
<keyword evidence="2" id="KW-1003">Cell membrane</keyword>
<keyword evidence="3 6" id="KW-0812">Transmembrane</keyword>
<protein>
    <recommendedName>
        <fullName evidence="8">Biopolymer transporter ExbD</fullName>
    </recommendedName>
</protein>
<gene>
    <name evidence="7" type="ORF">METZ01_LOCUS308297</name>
</gene>
<evidence type="ECO:0000256" key="5">
    <source>
        <dbReference type="ARBA" id="ARBA00023136"/>
    </source>
</evidence>
<organism evidence="7">
    <name type="scientific">marine metagenome</name>
    <dbReference type="NCBI Taxonomy" id="408172"/>
    <lineage>
        <taxon>unclassified sequences</taxon>
        <taxon>metagenomes</taxon>
        <taxon>ecological metagenomes</taxon>
    </lineage>
</organism>
<dbReference type="InterPro" id="IPR003400">
    <property type="entry name" value="ExbD"/>
</dbReference>
<evidence type="ECO:0000256" key="1">
    <source>
        <dbReference type="ARBA" id="ARBA00004162"/>
    </source>
</evidence>
<evidence type="ECO:0000256" key="6">
    <source>
        <dbReference type="SAM" id="Phobius"/>
    </source>
</evidence>
<dbReference type="PANTHER" id="PTHR30558:SF7">
    <property type="entry name" value="TOL-PAL SYSTEM PROTEIN TOLR"/>
    <property type="match status" value="1"/>
</dbReference>
<dbReference type="EMBL" id="UINC01097599">
    <property type="protein sequence ID" value="SVC55443.1"/>
    <property type="molecule type" value="Genomic_DNA"/>
</dbReference>
<dbReference type="AlphaFoldDB" id="A0A382N2Q1"/>
<evidence type="ECO:0000313" key="7">
    <source>
        <dbReference type="EMBL" id="SVC55443.1"/>
    </source>
</evidence>
<reference evidence="7" key="1">
    <citation type="submission" date="2018-05" db="EMBL/GenBank/DDBJ databases">
        <authorList>
            <person name="Lanie J.A."/>
            <person name="Ng W.-L."/>
            <person name="Kazmierczak K.M."/>
            <person name="Andrzejewski T.M."/>
            <person name="Davidsen T.M."/>
            <person name="Wayne K.J."/>
            <person name="Tettelin H."/>
            <person name="Glass J.I."/>
            <person name="Rusch D."/>
            <person name="Podicherti R."/>
            <person name="Tsui H.-C.T."/>
            <person name="Winkler M.E."/>
        </authorList>
    </citation>
    <scope>NUCLEOTIDE SEQUENCE</scope>
</reference>
<proteinExistence type="predicted"/>
<dbReference type="PANTHER" id="PTHR30558">
    <property type="entry name" value="EXBD MEMBRANE COMPONENT OF PMF-DRIVEN MACROMOLECULE IMPORT SYSTEM"/>
    <property type="match status" value="1"/>
</dbReference>
<name>A0A382N2Q1_9ZZZZ</name>
<feature type="transmembrane region" description="Helical" evidence="6">
    <location>
        <begin position="26"/>
        <end position="46"/>
    </location>
</feature>
<evidence type="ECO:0000256" key="4">
    <source>
        <dbReference type="ARBA" id="ARBA00022989"/>
    </source>
</evidence>
<comment type="subcellular location">
    <subcellularLocation>
        <location evidence="1">Cell membrane</location>
        <topology evidence="1">Single-pass membrane protein</topology>
    </subcellularLocation>
</comment>
<dbReference type="GO" id="GO:0005886">
    <property type="term" value="C:plasma membrane"/>
    <property type="evidence" value="ECO:0007669"/>
    <property type="project" value="UniProtKB-SubCell"/>
</dbReference>